<dbReference type="Proteomes" id="UP001307760">
    <property type="component" value="Unassembled WGS sequence"/>
</dbReference>
<evidence type="ECO:0000313" key="3">
    <source>
        <dbReference type="Proteomes" id="UP001307760"/>
    </source>
</evidence>
<sequence length="102" mass="10720">MAINEPDLRNARWRKSSYSNGSGGNCIEVADGFVGAAQWRKSSHSNGDGGLCLEVADNISGGIVPVRDSKNPQGPDLVITANAWDAFVTAVKSATFSPRGAR</sequence>
<protein>
    <submittedName>
        <fullName evidence="2">DUF397 domain-containing protein</fullName>
    </submittedName>
</protein>
<dbReference type="RefSeq" id="WP_330823573.1">
    <property type="nucleotide sequence ID" value="NZ_JAZBJP010000031.1"/>
</dbReference>
<keyword evidence="3" id="KW-1185">Reference proteome</keyword>
<comment type="caution">
    <text evidence="2">The sequence shown here is derived from an EMBL/GenBank/DDBJ whole genome shotgun (WGS) entry which is preliminary data.</text>
</comment>
<evidence type="ECO:0000259" key="1">
    <source>
        <dbReference type="Pfam" id="PF04149"/>
    </source>
</evidence>
<feature type="domain" description="DUF397" evidence="1">
    <location>
        <begin position="37"/>
        <end position="92"/>
    </location>
</feature>
<feature type="domain" description="DUF397" evidence="1">
    <location>
        <begin position="11"/>
        <end position="30"/>
    </location>
</feature>
<dbReference type="EMBL" id="JAZBJP010000031">
    <property type="protein sequence ID" value="MEE4423941.1"/>
    <property type="molecule type" value="Genomic_DNA"/>
</dbReference>
<dbReference type="InterPro" id="IPR007278">
    <property type="entry name" value="DUF397"/>
</dbReference>
<gene>
    <name evidence="2" type="ORF">V2J85_32220</name>
</gene>
<accession>A0ABU7NYI0</accession>
<proteinExistence type="predicted"/>
<reference evidence="2 3" key="1">
    <citation type="submission" date="2023-12" db="EMBL/GenBank/DDBJ databases">
        <title>30 novel species of actinomycetes from the DSMZ collection.</title>
        <authorList>
            <person name="Nouioui I."/>
        </authorList>
    </citation>
    <scope>NUCLEOTIDE SEQUENCE [LARGE SCALE GENOMIC DNA]</scope>
    <source>
        <strain evidence="2 3">DSM 41528</strain>
    </source>
</reference>
<name>A0ABU7NYI0_9ACTN</name>
<organism evidence="2 3">
    <name type="scientific">Streptomyces bugieae</name>
    <dbReference type="NCBI Taxonomy" id="3098223"/>
    <lineage>
        <taxon>Bacteria</taxon>
        <taxon>Bacillati</taxon>
        <taxon>Actinomycetota</taxon>
        <taxon>Actinomycetes</taxon>
        <taxon>Kitasatosporales</taxon>
        <taxon>Streptomycetaceae</taxon>
        <taxon>Streptomyces</taxon>
    </lineage>
</organism>
<dbReference type="Pfam" id="PF04149">
    <property type="entry name" value="DUF397"/>
    <property type="match status" value="2"/>
</dbReference>
<evidence type="ECO:0000313" key="2">
    <source>
        <dbReference type="EMBL" id="MEE4423941.1"/>
    </source>
</evidence>